<dbReference type="Proteomes" id="UP001205890">
    <property type="component" value="Unassembled WGS sequence"/>
</dbReference>
<evidence type="ECO:0000313" key="1">
    <source>
        <dbReference type="EMBL" id="MCP8939512.1"/>
    </source>
</evidence>
<sequence length="129" mass="13620">MSLDAPGPRPLDVGIDRISRRTPAQEVHLPAQAPAAPAFLPQARPLDEVLRRPTLDERLCDLLEPASLDAALLEPAVLSRTRSEAAAEFSALASSSADPGLLERAVGVLNADVALDEEIRTALAALLRG</sequence>
<proteinExistence type="predicted"/>
<accession>A0ABT1LDC4</accession>
<dbReference type="InterPro" id="IPR012672">
    <property type="entry name" value="T3SS_YscX"/>
</dbReference>
<keyword evidence="2" id="KW-1185">Reference proteome</keyword>
<gene>
    <name evidence="1" type="ORF">NK718_13380</name>
</gene>
<dbReference type="RefSeq" id="WP_254743138.1">
    <property type="nucleotide sequence ID" value="NZ_JANCLU010000012.1"/>
</dbReference>
<organism evidence="1 2">
    <name type="scientific">Alsobacter ponti</name>
    <dbReference type="NCBI Taxonomy" id="2962936"/>
    <lineage>
        <taxon>Bacteria</taxon>
        <taxon>Pseudomonadati</taxon>
        <taxon>Pseudomonadota</taxon>
        <taxon>Alphaproteobacteria</taxon>
        <taxon>Hyphomicrobiales</taxon>
        <taxon>Alsobacteraceae</taxon>
        <taxon>Alsobacter</taxon>
    </lineage>
</organism>
<reference evidence="1 2" key="1">
    <citation type="submission" date="2022-07" db="EMBL/GenBank/DDBJ databases">
        <authorList>
            <person name="Li W.-J."/>
            <person name="Deng Q.-Q."/>
        </authorList>
    </citation>
    <scope>NUCLEOTIDE SEQUENCE [LARGE SCALE GENOMIC DNA]</scope>
    <source>
        <strain evidence="1 2">SYSU M60028</strain>
    </source>
</reference>
<dbReference type="EMBL" id="JANCLU010000012">
    <property type="protein sequence ID" value="MCP8939512.1"/>
    <property type="molecule type" value="Genomic_DNA"/>
</dbReference>
<protein>
    <submittedName>
        <fullName evidence="1">Uncharacterized protein</fullName>
    </submittedName>
</protein>
<dbReference type="Pfam" id="PF09474">
    <property type="entry name" value="Type_III_YscX"/>
    <property type="match status" value="1"/>
</dbReference>
<evidence type="ECO:0000313" key="2">
    <source>
        <dbReference type="Proteomes" id="UP001205890"/>
    </source>
</evidence>
<name>A0ABT1LDC4_9HYPH</name>
<comment type="caution">
    <text evidence="1">The sequence shown here is derived from an EMBL/GenBank/DDBJ whole genome shotgun (WGS) entry which is preliminary data.</text>
</comment>